<dbReference type="SUPFAM" id="SSF49899">
    <property type="entry name" value="Concanavalin A-like lectins/glucanases"/>
    <property type="match status" value="1"/>
</dbReference>
<name>A0ABW5D325_9BACT</name>
<dbReference type="Pfam" id="PF14099">
    <property type="entry name" value="Polysacc_lyase"/>
    <property type="match status" value="1"/>
</dbReference>
<dbReference type="InterPro" id="IPR025975">
    <property type="entry name" value="Polysacc_lyase"/>
</dbReference>
<proteinExistence type="predicted"/>
<accession>A0ABW5D325</accession>
<reference evidence="3" key="1">
    <citation type="journal article" date="2019" name="Int. J. Syst. Evol. Microbiol.">
        <title>The Global Catalogue of Microorganisms (GCM) 10K type strain sequencing project: providing services to taxonomists for standard genome sequencing and annotation.</title>
        <authorList>
            <consortium name="The Broad Institute Genomics Platform"/>
            <consortium name="The Broad Institute Genome Sequencing Center for Infectious Disease"/>
            <person name="Wu L."/>
            <person name="Ma J."/>
        </authorList>
    </citation>
    <scope>NUCLEOTIDE SEQUENCE [LARGE SCALE GENOMIC DNA]</scope>
    <source>
        <strain evidence="3">CGMCC 4.1782</strain>
    </source>
</reference>
<keyword evidence="3" id="KW-1185">Reference proteome</keyword>
<dbReference type="Proteomes" id="UP001597374">
    <property type="component" value="Unassembled WGS sequence"/>
</dbReference>
<gene>
    <name evidence="2" type="ORF">ACFSKP_17080</name>
</gene>
<dbReference type="RefSeq" id="WP_250431290.1">
    <property type="nucleotide sequence ID" value="NZ_JALPRR010000003.1"/>
</dbReference>
<dbReference type="InterPro" id="IPR013320">
    <property type="entry name" value="ConA-like_dom_sf"/>
</dbReference>
<protein>
    <submittedName>
        <fullName evidence="2">Polysaccharide lyase</fullName>
    </submittedName>
</protein>
<comment type="caution">
    <text evidence="2">The sequence shown here is derived from an EMBL/GenBank/DDBJ whole genome shotgun (WGS) entry which is preliminary data.</text>
</comment>
<evidence type="ECO:0000313" key="2">
    <source>
        <dbReference type="EMBL" id="MFD2247985.1"/>
    </source>
</evidence>
<keyword evidence="2" id="KW-0456">Lyase</keyword>
<evidence type="ECO:0000256" key="1">
    <source>
        <dbReference type="SAM" id="MobiDB-lite"/>
    </source>
</evidence>
<dbReference type="GO" id="GO:0016829">
    <property type="term" value="F:lyase activity"/>
    <property type="evidence" value="ECO:0007669"/>
    <property type="project" value="UniProtKB-KW"/>
</dbReference>
<feature type="region of interest" description="Disordered" evidence="1">
    <location>
        <begin position="269"/>
        <end position="305"/>
    </location>
</feature>
<dbReference type="Gene3D" id="2.60.120.200">
    <property type="match status" value="1"/>
</dbReference>
<evidence type="ECO:0000313" key="3">
    <source>
        <dbReference type="Proteomes" id="UP001597374"/>
    </source>
</evidence>
<organism evidence="2 3">
    <name type="scientific">Pontibacter ruber</name>
    <dbReference type="NCBI Taxonomy" id="1343895"/>
    <lineage>
        <taxon>Bacteria</taxon>
        <taxon>Pseudomonadati</taxon>
        <taxon>Bacteroidota</taxon>
        <taxon>Cytophagia</taxon>
        <taxon>Cytophagales</taxon>
        <taxon>Hymenobacteraceae</taxon>
        <taxon>Pontibacter</taxon>
    </lineage>
</organism>
<dbReference type="EMBL" id="JBHUIM010000002">
    <property type="protein sequence ID" value="MFD2247985.1"/>
    <property type="molecule type" value="Genomic_DNA"/>
</dbReference>
<sequence>MNFKLRNVLMPLLVGAVVFSCEQKELEEITPAGSLNAESSGKAVSANIIYNETFEGSTIWSGLHKQFGTSYAFGTSNSPVFEGPKAGRFELRDSDPITSGGTRAEVLFPEQSNLHRWYGYSVYFPSADYARDSYTEIISQWHQGGGTSPSIALEIKDDRYNVVIPSGASGTGSTQRIDIGAVAKNTWNQFAFHIKHSSGSDGLLEIYLNGKKILSRSGSNMYSLSSASAPRWKVGIYKWKWNDSKTTDTKKRVLFYDNVRIGNEKASLAEMSSGASSSSTTTEPVASTTTEPAPTTSTTTSTSQASSFTLVDASSDKDVMNFGDGATLDLSSLGVRKFNVRANMDKVGSVKFELTGTQNRTYTDNQFPYAVQGDSGDGNYYFGNWEMPTAAGTYTLKVTPYSNSGASGTAGTSTTIRFTVK</sequence>